<gene>
    <name evidence="1" type="ORF">RR48_09029</name>
</gene>
<sequence length="218" mass="25240">MSYKTHISELAGKVRKLAHIMYRIREAADPQTARLVYTALCESIISYCINSWGGSAVNSIHIYYNYIILVYISYCINSWGGSSVTNMLELERAQRTVLKVLFGKKKRFPTQTLYSQAGVLTVRQIYILKTVLIQHKAVMKNNIYKNSQSNRLFKIPLPTVSSTFAQRFTHFLGPYMYNNILTKCDIKQDSLYKAKLKLNSWLWKLSYAETEKIIKIVQ</sequence>
<keyword evidence="2" id="KW-1185">Reference proteome</keyword>
<reference evidence="1 2" key="1">
    <citation type="journal article" date="2015" name="Nat. Commun.">
        <title>Outbred genome sequencing and CRISPR/Cas9 gene editing in butterflies.</title>
        <authorList>
            <person name="Li X."/>
            <person name="Fan D."/>
            <person name="Zhang W."/>
            <person name="Liu G."/>
            <person name="Zhang L."/>
            <person name="Zhao L."/>
            <person name="Fang X."/>
            <person name="Chen L."/>
            <person name="Dong Y."/>
            <person name="Chen Y."/>
            <person name="Ding Y."/>
            <person name="Zhao R."/>
            <person name="Feng M."/>
            <person name="Zhu Y."/>
            <person name="Feng Y."/>
            <person name="Jiang X."/>
            <person name="Zhu D."/>
            <person name="Xiang H."/>
            <person name="Feng X."/>
            <person name="Li S."/>
            <person name="Wang J."/>
            <person name="Zhang G."/>
            <person name="Kronforst M.R."/>
            <person name="Wang W."/>
        </authorList>
    </citation>
    <scope>NUCLEOTIDE SEQUENCE [LARGE SCALE GENOMIC DNA]</scope>
    <source>
        <strain evidence="1">Ya'a_city_454_Pm</strain>
        <tissue evidence="1">Whole body</tissue>
    </source>
</reference>
<protein>
    <submittedName>
        <fullName evidence="1">Uncharacterized protein</fullName>
    </submittedName>
</protein>
<evidence type="ECO:0000313" key="1">
    <source>
        <dbReference type="EMBL" id="KPJ15002.1"/>
    </source>
</evidence>
<dbReference type="EMBL" id="KQ460398">
    <property type="protein sequence ID" value="KPJ15002.1"/>
    <property type="molecule type" value="Genomic_DNA"/>
</dbReference>
<name>A0A194RBL5_PAPMA</name>
<proteinExistence type="predicted"/>
<evidence type="ECO:0000313" key="2">
    <source>
        <dbReference type="Proteomes" id="UP000053240"/>
    </source>
</evidence>
<dbReference type="InParanoid" id="A0A194RBL5"/>
<dbReference type="Proteomes" id="UP000053240">
    <property type="component" value="Unassembled WGS sequence"/>
</dbReference>
<accession>A0A194RBL5</accession>
<dbReference type="AlphaFoldDB" id="A0A194RBL5"/>
<organism evidence="1 2">
    <name type="scientific">Papilio machaon</name>
    <name type="common">Old World swallowtail butterfly</name>
    <dbReference type="NCBI Taxonomy" id="76193"/>
    <lineage>
        <taxon>Eukaryota</taxon>
        <taxon>Metazoa</taxon>
        <taxon>Ecdysozoa</taxon>
        <taxon>Arthropoda</taxon>
        <taxon>Hexapoda</taxon>
        <taxon>Insecta</taxon>
        <taxon>Pterygota</taxon>
        <taxon>Neoptera</taxon>
        <taxon>Endopterygota</taxon>
        <taxon>Lepidoptera</taxon>
        <taxon>Glossata</taxon>
        <taxon>Ditrysia</taxon>
        <taxon>Papilionoidea</taxon>
        <taxon>Papilionidae</taxon>
        <taxon>Papilioninae</taxon>
        <taxon>Papilio</taxon>
    </lineage>
</organism>